<dbReference type="Gene3D" id="1.20.1560.10">
    <property type="entry name" value="ABC transporter type 1, transmembrane domain"/>
    <property type="match status" value="1"/>
</dbReference>
<dbReference type="Gene3D" id="3.40.50.300">
    <property type="entry name" value="P-loop containing nucleotide triphosphate hydrolases"/>
    <property type="match status" value="1"/>
</dbReference>
<feature type="transmembrane region" description="Helical" evidence="8">
    <location>
        <begin position="204"/>
        <end position="234"/>
    </location>
</feature>
<dbReference type="InterPro" id="IPR036640">
    <property type="entry name" value="ABC1_TM_sf"/>
</dbReference>
<dbReference type="PANTHER" id="PTHR43394:SF1">
    <property type="entry name" value="ATP-BINDING CASSETTE SUB-FAMILY B MEMBER 10, MITOCHONDRIAL"/>
    <property type="match status" value="1"/>
</dbReference>
<dbReference type="GO" id="GO:0005886">
    <property type="term" value="C:plasma membrane"/>
    <property type="evidence" value="ECO:0007669"/>
    <property type="project" value="UniProtKB-SubCell"/>
</dbReference>
<dbReference type="PROSITE" id="PS50893">
    <property type="entry name" value="ABC_TRANSPORTER_2"/>
    <property type="match status" value="1"/>
</dbReference>
<reference evidence="11 12" key="1">
    <citation type="submission" date="2019-02" db="EMBL/GenBank/DDBJ databases">
        <title>Deep-cultivation of Planctomycetes and their phenomic and genomic characterization uncovers novel biology.</title>
        <authorList>
            <person name="Wiegand S."/>
            <person name="Jogler M."/>
            <person name="Boedeker C."/>
            <person name="Pinto D."/>
            <person name="Vollmers J."/>
            <person name="Rivas-Marin E."/>
            <person name="Kohn T."/>
            <person name="Peeters S.H."/>
            <person name="Heuer A."/>
            <person name="Rast P."/>
            <person name="Oberbeckmann S."/>
            <person name="Bunk B."/>
            <person name="Jeske O."/>
            <person name="Meyerdierks A."/>
            <person name="Storesund J.E."/>
            <person name="Kallscheuer N."/>
            <person name="Luecker S."/>
            <person name="Lage O.M."/>
            <person name="Pohl T."/>
            <person name="Merkel B.J."/>
            <person name="Hornburger P."/>
            <person name="Mueller R.-W."/>
            <person name="Bruemmer F."/>
            <person name="Labrenz M."/>
            <person name="Spormann A.M."/>
            <person name="Op den Camp H."/>
            <person name="Overmann J."/>
            <person name="Amann R."/>
            <person name="Jetten M.S.M."/>
            <person name="Mascher T."/>
            <person name="Medema M.H."/>
            <person name="Devos D.P."/>
            <person name="Kaster A.-K."/>
            <person name="Ovreas L."/>
            <person name="Rohde M."/>
            <person name="Galperin M.Y."/>
            <person name="Jogler C."/>
        </authorList>
    </citation>
    <scope>NUCLEOTIDE SEQUENCE [LARGE SCALE GENOMIC DNA]</scope>
    <source>
        <strain evidence="11 12">K22_7</strain>
    </source>
</reference>
<evidence type="ECO:0000256" key="4">
    <source>
        <dbReference type="ARBA" id="ARBA00022741"/>
    </source>
</evidence>
<evidence type="ECO:0000256" key="6">
    <source>
        <dbReference type="ARBA" id="ARBA00022989"/>
    </source>
</evidence>
<dbReference type="InterPro" id="IPR017871">
    <property type="entry name" value="ABC_transporter-like_CS"/>
</dbReference>
<evidence type="ECO:0000256" key="8">
    <source>
        <dbReference type="SAM" id="Phobius"/>
    </source>
</evidence>
<evidence type="ECO:0000256" key="1">
    <source>
        <dbReference type="ARBA" id="ARBA00004651"/>
    </source>
</evidence>
<dbReference type="SUPFAM" id="SSF52540">
    <property type="entry name" value="P-loop containing nucleoside triphosphate hydrolases"/>
    <property type="match status" value="1"/>
</dbReference>
<feature type="domain" description="ABC transporter" evidence="9">
    <location>
        <begin position="400"/>
        <end position="635"/>
    </location>
</feature>
<keyword evidence="12" id="KW-1185">Reference proteome</keyword>
<comment type="subcellular location">
    <subcellularLocation>
        <location evidence="1">Cell membrane</location>
        <topology evidence="1">Multi-pass membrane protein</topology>
    </subcellularLocation>
</comment>
<dbReference type="FunFam" id="3.40.50.300:FF:000287">
    <property type="entry name" value="Multidrug ABC transporter ATP-binding protein"/>
    <property type="match status" value="1"/>
</dbReference>
<dbReference type="InterPro" id="IPR027417">
    <property type="entry name" value="P-loop_NTPase"/>
</dbReference>
<dbReference type="RefSeq" id="WP_145168417.1">
    <property type="nucleotide sequence ID" value="NZ_CP036525.1"/>
</dbReference>
<keyword evidence="2" id="KW-0813">Transport</keyword>
<keyword evidence="3 8" id="KW-0812">Transmembrane</keyword>
<dbReference type="GO" id="GO:0016887">
    <property type="term" value="F:ATP hydrolysis activity"/>
    <property type="evidence" value="ECO:0007669"/>
    <property type="project" value="InterPro"/>
</dbReference>
<dbReference type="InterPro" id="IPR039421">
    <property type="entry name" value="Type_1_exporter"/>
</dbReference>
<dbReference type="CDD" id="cd07346">
    <property type="entry name" value="ABC_6TM_exporters"/>
    <property type="match status" value="1"/>
</dbReference>
<dbReference type="GO" id="GO:0005524">
    <property type="term" value="F:ATP binding"/>
    <property type="evidence" value="ECO:0007669"/>
    <property type="project" value="UniProtKB-KW"/>
</dbReference>
<dbReference type="GO" id="GO:0015421">
    <property type="term" value="F:ABC-type oligopeptide transporter activity"/>
    <property type="evidence" value="ECO:0007669"/>
    <property type="project" value="TreeGrafter"/>
</dbReference>
<dbReference type="AlphaFoldDB" id="A0A517N695"/>
<dbReference type="PROSITE" id="PS00211">
    <property type="entry name" value="ABC_TRANSPORTER_1"/>
    <property type="match status" value="1"/>
</dbReference>
<feature type="transmembrane region" description="Helical" evidence="8">
    <location>
        <begin position="308"/>
        <end position="329"/>
    </location>
</feature>
<feature type="domain" description="ABC transmembrane type-1" evidence="10">
    <location>
        <begin position="66"/>
        <end position="364"/>
    </location>
</feature>
<proteinExistence type="predicted"/>
<evidence type="ECO:0000259" key="9">
    <source>
        <dbReference type="PROSITE" id="PS50893"/>
    </source>
</evidence>
<dbReference type="EMBL" id="CP036525">
    <property type="protein sequence ID" value="QDT02660.1"/>
    <property type="molecule type" value="Genomic_DNA"/>
</dbReference>
<dbReference type="PROSITE" id="PS50929">
    <property type="entry name" value="ABC_TM1F"/>
    <property type="match status" value="1"/>
</dbReference>
<sequence>MPTDPSRSRFAQYRDTVRRRIAAKERPSANPHSDRNPKKLGTRERKFWELFKSFLGLVSGHRRQIVTALSFLTIGIALRLIPPFGTKLAIDSALSTPPKPLPPWIEVLPHPESQMGLLFAIAGVVVVVTGLGTVVSLISRWTATKAVNQTQVAIRRRVFDHAIKLPLHQVYDMKSGGVASLIREDAGGVAELIFSMLYNPWRAIIQFVGSLVILMLVDWKLMVGGLLLLPIVWVTHRTWINRIRPLYRDIRKQRQKIDAGATETFGGIRVVRTFSRSRSESSRFVREGDFLVRQQLFTWWWTRIIETIWEVIIPLASTGLLLYGGYQIIEGDLTLGDLMMFLVYLTMLLDPLATIAGSAVTFQNNLAGLDRVLDVLEIEDELPTLGEATTLKRAEVRGAISIRSVSFAYPDTKPTVLRDVSFEVEAGQTVALVGRSGAGKTTLTNLIARFYDPTAGTICLDGQDLRQIELSSYRSLLGIVEQDVFLFDGTVRDNIAYARRRATTDEVIAAATAAAADEFIRKMPEGYDTIIGERGVKLSGGQRQRLAIARAVLADPKILILDEATSNLDSESERLIQASLAELLQDRTAFVIAHRLSTITSADKIVVLENGELVEIGNHDELIRQGGWYRDMVMLQTNTATSTAH</sequence>
<dbReference type="InterPro" id="IPR003439">
    <property type="entry name" value="ABC_transporter-like_ATP-bd"/>
</dbReference>
<dbReference type="OrthoDB" id="9762778at2"/>
<name>A0A517N695_9BACT</name>
<dbReference type="PANTHER" id="PTHR43394">
    <property type="entry name" value="ATP-DEPENDENT PERMEASE MDL1, MITOCHONDRIAL"/>
    <property type="match status" value="1"/>
</dbReference>
<evidence type="ECO:0000256" key="5">
    <source>
        <dbReference type="ARBA" id="ARBA00022840"/>
    </source>
</evidence>
<organism evidence="11 12">
    <name type="scientific">Rubripirellula lacrimiformis</name>
    <dbReference type="NCBI Taxonomy" id="1930273"/>
    <lineage>
        <taxon>Bacteria</taxon>
        <taxon>Pseudomonadati</taxon>
        <taxon>Planctomycetota</taxon>
        <taxon>Planctomycetia</taxon>
        <taxon>Pirellulales</taxon>
        <taxon>Pirellulaceae</taxon>
        <taxon>Rubripirellula</taxon>
    </lineage>
</organism>
<evidence type="ECO:0000256" key="2">
    <source>
        <dbReference type="ARBA" id="ARBA00022448"/>
    </source>
</evidence>
<dbReference type="EC" id="3.6.3.-" evidence="11"/>
<keyword evidence="11" id="KW-0378">Hydrolase</keyword>
<evidence type="ECO:0000256" key="3">
    <source>
        <dbReference type="ARBA" id="ARBA00022692"/>
    </source>
</evidence>
<dbReference type="Proteomes" id="UP000318538">
    <property type="component" value="Chromosome"/>
</dbReference>
<protein>
    <submittedName>
        <fullName evidence="11">Multidrug export ATP-binding/permease protein</fullName>
        <ecNumber evidence="11">3.6.3.-</ecNumber>
    </submittedName>
</protein>
<evidence type="ECO:0000313" key="11">
    <source>
        <dbReference type="EMBL" id="QDT02660.1"/>
    </source>
</evidence>
<dbReference type="InterPro" id="IPR011527">
    <property type="entry name" value="ABC1_TM_dom"/>
</dbReference>
<keyword evidence="4" id="KW-0547">Nucleotide-binding</keyword>
<dbReference type="SUPFAM" id="SSF90123">
    <property type="entry name" value="ABC transporter transmembrane region"/>
    <property type="match status" value="1"/>
</dbReference>
<feature type="transmembrane region" description="Helical" evidence="8">
    <location>
        <begin position="341"/>
        <end position="362"/>
    </location>
</feature>
<keyword evidence="7 8" id="KW-0472">Membrane</keyword>
<feature type="transmembrane region" description="Helical" evidence="8">
    <location>
        <begin position="117"/>
        <end position="138"/>
    </location>
</feature>
<dbReference type="InterPro" id="IPR003593">
    <property type="entry name" value="AAA+_ATPase"/>
</dbReference>
<keyword evidence="5 11" id="KW-0067">ATP-binding</keyword>
<dbReference type="CDD" id="cd03251">
    <property type="entry name" value="ABCC_MsbA"/>
    <property type="match status" value="1"/>
</dbReference>
<gene>
    <name evidence="11" type="ORF">K227x_10380</name>
</gene>
<evidence type="ECO:0000256" key="7">
    <source>
        <dbReference type="ARBA" id="ARBA00023136"/>
    </source>
</evidence>
<dbReference type="KEGG" id="rlc:K227x_10380"/>
<evidence type="ECO:0000313" key="12">
    <source>
        <dbReference type="Proteomes" id="UP000318538"/>
    </source>
</evidence>
<accession>A0A517N695</accession>
<keyword evidence="6 8" id="KW-1133">Transmembrane helix</keyword>
<evidence type="ECO:0000259" key="10">
    <source>
        <dbReference type="PROSITE" id="PS50929"/>
    </source>
</evidence>
<dbReference type="Pfam" id="PF00005">
    <property type="entry name" value="ABC_tran"/>
    <property type="match status" value="1"/>
</dbReference>
<dbReference type="Pfam" id="PF00664">
    <property type="entry name" value="ABC_membrane"/>
    <property type="match status" value="1"/>
</dbReference>
<dbReference type="SMART" id="SM00382">
    <property type="entry name" value="AAA"/>
    <property type="match status" value="1"/>
</dbReference>